<dbReference type="Pfam" id="PF01403">
    <property type="entry name" value="Sema"/>
    <property type="match status" value="1"/>
</dbReference>
<organism evidence="9">
    <name type="scientific">Nothobranchius furzeri</name>
    <name type="common">Turquoise killifish</name>
    <dbReference type="NCBI Taxonomy" id="105023"/>
    <lineage>
        <taxon>Eukaryota</taxon>
        <taxon>Metazoa</taxon>
        <taxon>Chordata</taxon>
        <taxon>Craniata</taxon>
        <taxon>Vertebrata</taxon>
        <taxon>Euteleostomi</taxon>
        <taxon>Actinopterygii</taxon>
        <taxon>Neopterygii</taxon>
        <taxon>Teleostei</taxon>
        <taxon>Neoteleostei</taxon>
        <taxon>Acanthomorphata</taxon>
        <taxon>Ovalentaria</taxon>
        <taxon>Atherinomorphae</taxon>
        <taxon>Cyprinodontiformes</taxon>
        <taxon>Nothobranchiidae</taxon>
        <taxon>Nothobranchius</taxon>
    </lineage>
</organism>
<accession>A0A1A7ZGV4</accession>
<evidence type="ECO:0000256" key="7">
    <source>
        <dbReference type="SAM" id="SignalP"/>
    </source>
</evidence>
<dbReference type="GO" id="GO:0043931">
    <property type="term" value="P:ossification involved in bone maturation"/>
    <property type="evidence" value="ECO:0007669"/>
    <property type="project" value="TreeGrafter"/>
</dbReference>
<dbReference type="Gene3D" id="2.130.10.10">
    <property type="entry name" value="YVTN repeat-like/Quinoprotein amine dehydrogenase"/>
    <property type="match status" value="1"/>
</dbReference>
<dbReference type="GO" id="GO:0045499">
    <property type="term" value="F:chemorepellent activity"/>
    <property type="evidence" value="ECO:0007669"/>
    <property type="project" value="TreeGrafter"/>
</dbReference>
<keyword evidence="4" id="KW-1015">Disulfide bond</keyword>
<dbReference type="SUPFAM" id="SSF103575">
    <property type="entry name" value="Plexin repeat"/>
    <property type="match status" value="1"/>
</dbReference>
<dbReference type="EMBL" id="HADY01002815">
    <property type="protein sequence ID" value="SBP41300.1"/>
    <property type="molecule type" value="Transcribed_RNA"/>
</dbReference>
<name>A0A1A7ZGV4_NOTFU</name>
<dbReference type="GO" id="GO:0007411">
    <property type="term" value="P:axon guidance"/>
    <property type="evidence" value="ECO:0007669"/>
    <property type="project" value="TreeGrafter"/>
</dbReference>
<feature type="domain" description="Sema" evidence="8">
    <location>
        <begin position="42"/>
        <end position="478"/>
    </location>
</feature>
<feature type="signal peptide" evidence="7">
    <location>
        <begin position="1"/>
        <end position="34"/>
    </location>
</feature>
<dbReference type="InterPro" id="IPR027231">
    <property type="entry name" value="Semaphorin"/>
</dbReference>
<dbReference type="InterPro" id="IPR001627">
    <property type="entry name" value="Semap_dom"/>
</dbReference>
<protein>
    <submittedName>
        <fullName evidence="9">Semaphorin 7A, GPI membrane anchor (John Milton Hagen blood group)</fullName>
    </submittedName>
</protein>
<dbReference type="SMART" id="SM00630">
    <property type="entry name" value="Sema"/>
    <property type="match status" value="1"/>
</dbReference>
<dbReference type="InterPro" id="IPR036352">
    <property type="entry name" value="Semap_dom_sf"/>
</dbReference>
<feature type="chain" id="PRO_5008364668" evidence="7">
    <location>
        <begin position="35"/>
        <end position="647"/>
    </location>
</feature>
<dbReference type="AlphaFoldDB" id="A0A1A7ZGV4"/>
<comment type="subcellular location">
    <subcellularLocation>
        <location evidence="1">Membrane</location>
    </subcellularLocation>
</comment>
<dbReference type="GO" id="GO:0000122">
    <property type="term" value="P:negative regulation of transcription by RNA polymerase II"/>
    <property type="evidence" value="ECO:0007669"/>
    <property type="project" value="TreeGrafter"/>
</dbReference>
<keyword evidence="3" id="KW-0472">Membrane</keyword>
<dbReference type="SUPFAM" id="SSF48726">
    <property type="entry name" value="Immunoglobulin"/>
    <property type="match status" value="1"/>
</dbReference>
<dbReference type="PROSITE" id="PS51004">
    <property type="entry name" value="SEMA"/>
    <property type="match status" value="1"/>
</dbReference>
<dbReference type="PANTHER" id="PTHR11036:SF144">
    <property type="entry name" value="SEMAPHORIN-7A-LIKE"/>
    <property type="match status" value="1"/>
</dbReference>
<proteinExistence type="inferred from homology"/>
<keyword evidence="5" id="KW-0325">Glycoprotein</keyword>
<evidence type="ECO:0000256" key="4">
    <source>
        <dbReference type="ARBA" id="ARBA00023157"/>
    </source>
</evidence>
<dbReference type="InterPro" id="IPR015943">
    <property type="entry name" value="WD40/YVTN_repeat-like_dom_sf"/>
</dbReference>
<dbReference type="PANTHER" id="PTHR11036">
    <property type="entry name" value="SEMAPHORIN"/>
    <property type="match status" value="1"/>
</dbReference>
<comment type="caution">
    <text evidence="6">Lacks conserved residue(s) required for the propagation of feature annotation.</text>
</comment>
<dbReference type="InterPro" id="IPR013783">
    <property type="entry name" value="Ig-like_fold"/>
</dbReference>
<evidence type="ECO:0000259" key="8">
    <source>
        <dbReference type="PROSITE" id="PS51004"/>
    </source>
</evidence>
<dbReference type="Pfam" id="PF01437">
    <property type="entry name" value="PSI"/>
    <property type="match status" value="1"/>
</dbReference>
<dbReference type="Gene3D" id="2.60.40.10">
    <property type="entry name" value="Immunoglobulins"/>
    <property type="match status" value="1"/>
</dbReference>
<dbReference type="SMART" id="SM00423">
    <property type="entry name" value="PSI"/>
    <property type="match status" value="1"/>
</dbReference>
<dbReference type="GO" id="GO:0001755">
    <property type="term" value="P:neural crest cell migration"/>
    <property type="evidence" value="ECO:0007669"/>
    <property type="project" value="TreeGrafter"/>
</dbReference>
<dbReference type="InterPro" id="IPR036179">
    <property type="entry name" value="Ig-like_dom_sf"/>
</dbReference>
<evidence type="ECO:0000256" key="2">
    <source>
        <dbReference type="ARBA" id="ARBA00009492"/>
    </source>
</evidence>
<dbReference type="SUPFAM" id="SSF101912">
    <property type="entry name" value="Sema domain"/>
    <property type="match status" value="1"/>
</dbReference>
<dbReference type="Gene3D" id="3.30.1680.10">
    <property type="entry name" value="ligand-binding face of the semaphorins, domain 2"/>
    <property type="match status" value="1"/>
</dbReference>
<gene>
    <name evidence="9" type="primary">SEMA7A</name>
</gene>
<evidence type="ECO:0000256" key="6">
    <source>
        <dbReference type="PROSITE-ProRule" id="PRU00352"/>
    </source>
</evidence>
<sequence>MLGMASATLSNSLCRKMHLHLSVCFLWLCVRSLTETSSHSPRMVFTYQESESKRLPLPGGHTPVHIFPEGKSEVVASLGGTYLKLNFNNLQKNPEEQKLMWKDCSSQDCSYRITVVHQREEEGQVFVCGTSDEKTQCCHLNLTDHFHECYVPNKLHKIETIEESVIKEGEHSVLVETEQGTDLYITYSGAQENVGIHKFGSKRVRPVHHDKEQHYVGLVHDKRNESLQNRIYAFYKQKSKDTGLDGDMWIPYVSQVCTADIGGPKNKLQFSWTSQMNARLFCGNANTKQDFTELVDVATVHGDQQEAKIYALFRNEWDMSAVCVYSLRDIRDIFMTSAFKDQATDDRQRELDKKRKQCVRDSSMQHIDVLNRIESRSAEMMDWVQPASGSGPILFKHHNYTHIYVDASHPRGNGHHVVMFLSLSDGRVHEVVQTEAHSFIIAEYHPFRNQPHITSISLDTSSKKLYVSSRSELVQLDVANCTQYGSTCEECVLSRKPYCGWDGRSCTSRGALQDVVRGNYTICSEIQARSSLLSNFRNQEKMVMLSPQSMYFLSCPVLSHHAQYTWHHPGGVLPCNHLEDQCIFLIDNMSEAREGKYKCESEESGYSRVLEELELQLSRTSEAGTLGPTVWVCVSALMVRSFCSSFY</sequence>
<evidence type="ECO:0000313" key="9">
    <source>
        <dbReference type="EMBL" id="SBP41300.1"/>
    </source>
</evidence>
<dbReference type="InterPro" id="IPR002165">
    <property type="entry name" value="Plexin_repeat"/>
</dbReference>
<dbReference type="InterPro" id="IPR016201">
    <property type="entry name" value="PSI"/>
</dbReference>
<evidence type="ECO:0000256" key="3">
    <source>
        <dbReference type="ARBA" id="ARBA00023136"/>
    </source>
</evidence>
<dbReference type="GO" id="GO:0005615">
    <property type="term" value="C:extracellular space"/>
    <property type="evidence" value="ECO:0007669"/>
    <property type="project" value="TreeGrafter"/>
</dbReference>
<dbReference type="GO" id="GO:0005886">
    <property type="term" value="C:plasma membrane"/>
    <property type="evidence" value="ECO:0007669"/>
    <property type="project" value="TreeGrafter"/>
</dbReference>
<dbReference type="GO" id="GO:0030335">
    <property type="term" value="P:positive regulation of cell migration"/>
    <property type="evidence" value="ECO:0007669"/>
    <property type="project" value="TreeGrafter"/>
</dbReference>
<dbReference type="GO" id="GO:0071526">
    <property type="term" value="P:semaphorin-plexin signaling pathway"/>
    <property type="evidence" value="ECO:0007669"/>
    <property type="project" value="TreeGrafter"/>
</dbReference>
<evidence type="ECO:0000256" key="1">
    <source>
        <dbReference type="ARBA" id="ARBA00004370"/>
    </source>
</evidence>
<reference evidence="9" key="2">
    <citation type="submission" date="2016-06" db="EMBL/GenBank/DDBJ databases">
        <title>The genome of a short-lived fish provides insights into sex chromosome evolution and the genetic control of aging.</title>
        <authorList>
            <person name="Reichwald K."/>
            <person name="Felder M."/>
            <person name="Petzold A."/>
            <person name="Koch P."/>
            <person name="Groth M."/>
            <person name="Platzer M."/>
        </authorList>
    </citation>
    <scope>NUCLEOTIDE SEQUENCE</scope>
    <source>
        <tissue evidence="9">Brain</tissue>
    </source>
</reference>
<comment type="similarity">
    <text evidence="2">Belongs to the semaphorin family.</text>
</comment>
<dbReference type="GO" id="GO:0030215">
    <property type="term" value="F:semaphorin receptor binding"/>
    <property type="evidence" value="ECO:0007669"/>
    <property type="project" value="InterPro"/>
</dbReference>
<reference evidence="9" key="1">
    <citation type="submission" date="2016-05" db="EMBL/GenBank/DDBJ databases">
        <authorList>
            <person name="Lavstsen T."/>
            <person name="Jespersen J.S."/>
        </authorList>
    </citation>
    <scope>NUCLEOTIDE SEQUENCE</scope>
    <source>
        <tissue evidence="9">Brain</tissue>
    </source>
</reference>
<keyword evidence="7" id="KW-0732">Signal</keyword>
<evidence type="ECO:0000256" key="5">
    <source>
        <dbReference type="ARBA" id="ARBA00023180"/>
    </source>
</evidence>